<comment type="caution">
    <text evidence="1">The sequence shown here is derived from an EMBL/GenBank/DDBJ whole genome shotgun (WGS) entry which is preliminary data.</text>
</comment>
<name>A0A087E377_9BIFI</name>
<gene>
    <name evidence="1" type="ORF">THER5_2027</name>
</gene>
<dbReference type="EMBL" id="JGZT01000007">
    <property type="protein sequence ID" value="KFJ02228.1"/>
    <property type="molecule type" value="Genomic_DNA"/>
</dbReference>
<sequence length="94" mass="10686">MNRTARRPVTVVGLSAFQTVRTARAWWMHRWSVPLAARGFAIPGHPRQAANRNSRGGMDFVFDRPISPRFGLDRRVRADVLVTYATAPVKLGWR</sequence>
<evidence type="ECO:0000313" key="1">
    <source>
        <dbReference type="EMBL" id="KFJ02228.1"/>
    </source>
</evidence>
<dbReference type="Proteomes" id="UP000029003">
    <property type="component" value="Unassembled WGS sequence"/>
</dbReference>
<evidence type="ECO:0000313" key="2">
    <source>
        <dbReference type="Proteomes" id="UP000029003"/>
    </source>
</evidence>
<dbReference type="AlphaFoldDB" id="A0A087E377"/>
<accession>A0A087E377</accession>
<proteinExistence type="predicted"/>
<reference evidence="1 2" key="1">
    <citation type="submission" date="2014-03" db="EMBL/GenBank/DDBJ databases">
        <title>Genomics of Bifidobacteria.</title>
        <authorList>
            <person name="Ventura M."/>
            <person name="Milani C."/>
            <person name="Lugli G.A."/>
        </authorList>
    </citation>
    <scope>NUCLEOTIDE SEQUENCE [LARGE SCALE GENOMIC DNA]</scope>
    <source>
        <strain evidence="1 2">LMG 21395</strain>
    </source>
</reference>
<protein>
    <submittedName>
        <fullName evidence="1">Uncharacterized protein</fullName>
    </submittedName>
</protein>
<organism evidence="1 2">
    <name type="scientific">Bifidobacterium thermacidophilum subsp. thermacidophilum</name>
    <dbReference type="NCBI Taxonomy" id="79262"/>
    <lineage>
        <taxon>Bacteria</taxon>
        <taxon>Bacillati</taxon>
        <taxon>Actinomycetota</taxon>
        <taxon>Actinomycetes</taxon>
        <taxon>Bifidobacteriales</taxon>
        <taxon>Bifidobacteriaceae</taxon>
        <taxon>Bifidobacterium</taxon>
    </lineage>
</organism>